<accession>A0A0V0QEI5</accession>
<dbReference type="AlphaFoldDB" id="A0A0V0QEI5"/>
<comment type="caution">
    <text evidence="2">The sequence shown here is derived from an EMBL/GenBank/DDBJ whole genome shotgun (WGS) entry which is preliminary data.</text>
</comment>
<protein>
    <submittedName>
        <fullName evidence="2">Uncharacterized protein</fullName>
    </submittedName>
</protein>
<name>A0A0V0QEI5_PSEPJ</name>
<dbReference type="EMBL" id="LDAU01000184">
    <property type="protein sequence ID" value="KRX00589.1"/>
    <property type="molecule type" value="Genomic_DNA"/>
</dbReference>
<dbReference type="InParanoid" id="A0A0V0QEI5"/>
<dbReference type="OMA" id="NINWHNT"/>
<evidence type="ECO:0000256" key="1">
    <source>
        <dbReference type="SAM" id="Coils"/>
    </source>
</evidence>
<proteinExistence type="predicted"/>
<evidence type="ECO:0000313" key="2">
    <source>
        <dbReference type="EMBL" id="KRX00589.1"/>
    </source>
</evidence>
<sequence>MEQTPNIDPQTGGLIFKQQKIDFQKLEREQEVLRQRIKNEIFDQFPLTGLYKDEPEQQWFPFIKQLMDYFALQEGPRGESLNIIQNKMKKLPNDFPNLLQKVLNLDIDNCNIKDIEIALKQYKSLPIEYKQFEKNKEMIQILQRDINDLYDKYSIKHKTILYGLYDKYGDLEICKQKMGNIIEAKNIQLSNYQNNQKILQEQLENTQSYINYQQLIQYITPLLQEWMEVDQKVGYDSNDKGNDLEEIMQKDSILDLMLFRIGYKKEEIDFYFNINWHNTPGEIDILGLRKLDSYPVVIAEIKARCFDIVYGYKQSGPERDSYKKFVKLFNKQKNMVEIVEIPQNIDCFVLTCIPPNDFKLGFESKLKVELTKYTQSKLEKNQNLDHKYLYDQISPIFKNQISPQAFLEQFPEKILILRNL</sequence>
<keyword evidence="1" id="KW-0175">Coiled coil</keyword>
<organism evidence="2 3">
    <name type="scientific">Pseudocohnilembus persalinus</name>
    <name type="common">Ciliate</name>
    <dbReference type="NCBI Taxonomy" id="266149"/>
    <lineage>
        <taxon>Eukaryota</taxon>
        <taxon>Sar</taxon>
        <taxon>Alveolata</taxon>
        <taxon>Ciliophora</taxon>
        <taxon>Intramacronucleata</taxon>
        <taxon>Oligohymenophorea</taxon>
        <taxon>Scuticociliatia</taxon>
        <taxon>Philasterida</taxon>
        <taxon>Pseudocohnilembidae</taxon>
        <taxon>Pseudocohnilembus</taxon>
    </lineage>
</organism>
<gene>
    <name evidence="2" type="ORF">PPERSA_12808</name>
</gene>
<dbReference type="Proteomes" id="UP000054937">
    <property type="component" value="Unassembled WGS sequence"/>
</dbReference>
<reference evidence="2 3" key="1">
    <citation type="journal article" date="2015" name="Sci. Rep.">
        <title>Genome of the facultative scuticociliatosis pathogen Pseudocohnilembus persalinus provides insight into its virulence through horizontal gene transfer.</title>
        <authorList>
            <person name="Xiong J."/>
            <person name="Wang G."/>
            <person name="Cheng J."/>
            <person name="Tian M."/>
            <person name="Pan X."/>
            <person name="Warren A."/>
            <person name="Jiang C."/>
            <person name="Yuan D."/>
            <person name="Miao W."/>
        </authorList>
    </citation>
    <scope>NUCLEOTIDE SEQUENCE [LARGE SCALE GENOMIC DNA]</scope>
    <source>
        <strain evidence="2">36N120E</strain>
    </source>
</reference>
<evidence type="ECO:0000313" key="3">
    <source>
        <dbReference type="Proteomes" id="UP000054937"/>
    </source>
</evidence>
<feature type="coiled-coil region" evidence="1">
    <location>
        <begin position="182"/>
        <end position="209"/>
    </location>
</feature>
<dbReference type="OrthoDB" id="10587655at2759"/>
<keyword evidence="3" id="KW-1185">Reference proteome</keyword>